<evidence type="ECO:0000256" key="1">
    <source>
        <dbReference type="ARBA" id="ARBA00022801"/>
    </source>
</evidence>
<keyword evidence="4" id="KW-1185">Reference proteome</keyword>
<dbReference type="GO" id="GO:0004527">
    <property type="term" value="F:exonuclease activity"/>
    <property type="evidence" value="ECO:0007669"/>
    <property type="project" value="UniProtKB-KW"/>
</dbReference>
<keyword evidence="1" id="KW-0378">Hydrolase</keyword>
<evidence type="ECO:0000313" key="3">
    <source>
        <dbReference type="EMBL" id="NSG85697.1"/>
    </source>
</evidence>
<protein>
    <submittedName>
        <fullName evidence="3">DNA repair exonuclease</fullName>
    </submittedName>
</protein>
<dbReference type="PANTHER" id="PTHR30337">
    <property type="entry name" value="COMPONENT OF ATP-DEPENDENT DSDNA EXONUCLEASE"/>
    <property type="match status" value="1"/>
</dbReference>
<name>A0ABX2H691_9FIRM</name>
<organism evidence="3 4">
    <name type="scientific">Blautia faecis</name>
    <dbReference type="NCBI Taxonomy" id="871665"/>
    <lineage>
        <taxon>Bacteria</taxon>
        <taxon>Bacillati</taxon>
        <taxon>Bacillota</taxon>
        <taxon>Clostridia</taxon>
        <taxon>Lachnospirales</taxon>
        <taxon>Lachnospiraceae</taxon>
        <taxon>Blautia</taxon>
    </lineage>
</organism>
<gene>
    <name evidence="3" type="ORF">G5B17_09665</name>
</gene>
<dbReference type="EMBL" id="JAAITS010000024">
    <property type="protein sequence ID" value="NSG85697.1"/>
    <property type="molecule type" value="Genomic_DNA"/>
</dbReference>
<dbReference type="InterPro" id="IPR041796">
    <property type="entry name" value="Mre11_N"/>
</dbReference>
<proteinExistence type="predicted"/>
<sequence length="352" mass="40306">MRFIHLADVHLGAVPDRGCPWSDKRENEIWETFRRVIAGIRENPVDLLFIAGDLFHRQPLPYELKEVNELFSGIPETRVYLMAGERDYLKENSFYRTFTWAPNVTFFPEEKVTCVKDTQFEVYVYGMSYEHSQIRQPLYDGVRPVKNNGVHILIAHGGDESHCPLNTAALAGAGFDYIALGHFHTPQNVIRDVAAYSGALEPIESNDLGAHGYIEGRIENGKVKTRFVPFSIRTYSQLLLNVNEESTQLSIEEALKDEIFKKGGLNIYRVILQGKRKPELFLIPEKLKSFGNITEVLDETRPAYDLEELQKKYAGTLIGDYICFFMEKNRNTVEDKALYYGLQALLETRHSS</sequence>
<dbReference type="CDD" id="cd00840">
    <property type="entry name" value="MPP_Mre11_N"/>
    <property type="match status" value="1"/>
</dbReference>
<evidence type="ECO:0000313" key="4">
    <source>
        <dbReference type="Proteomes" id="UP001644719"/>
    </source>
</evidence>
<keyword evidence="3" id="KW-0540">Nuclease</keyword>
<dbReference type="Pfam" id="PF00149">
    <property type="entry name" value="Metallophos"/>
    <property type="match status" value="1"/>
</dbReference>
<dbReference type="InterPro" id="IPR050535">
    <property type="entry name" value="DNA_Repair-Maintenance_Comp"/>
</dbReference>
<comment type="caution">
    <text evidence="3">The sequence shown here is derived from an EMBL/GenBank/DDBJ whole genome shotgun (WGS) entry which is preliminary data.</text>
</comment>
<keyword evidence="3" id="KW-0269">Exonuclease</keyword>
<evidence type="ECO:0000259" key="2">
    <source>
        <dbReference type="Pfam" id="PF00149"/>
    </source>
</evidence>
<feature type="domain" description="Calcineurin-like phosphoesterase" evidence="2">
    <location>
        <begin position="1"/>
        <end position="186"/>
    </location>
</feature>
<dbReference type="InterPro" id="IPR029052">
    <property type="entry name" value="Metallo-depent_PP-like"/>
</dbReference>
<dbReference type="Gene3D" id="3.60.21.10">
    <property type="match status" value="1"/>
</dbReference>
<dbReference type="Proteomes" id="UP001644719">
    <property type="component" value="Unassembled WGS sequence"/>
</dbReference>
<dbReference type="RefSeq" id="WP_173769806.1">
    <property type="nucleotide sequence ID" value="NZ_JAAIPU010000006.1"/>
</dbReference>
<dbReference type="SUPFAM" id="SSF56300">
    <property type="entry name" value="Metallo-dependent phosphatases"/>
    <property type="match status" value="1"/>
</dbReference>
<dbReference type="InterPro" id="IPR004843">
    <property type="entry name" value="Calcineurin-like_PHP"/>
</dbReference>
<accession>A0ABX2H691</accession>
<reference evidence="3 4" key="1">
    <citation type="journal article" date="2020" name="Cell Host Microbe">
        <title>Functional and Genomic Variation between Human-Derived Isolates of Lachnospiraceae Reveals Inter- and Intra-Species Diversity.</title>
        <authorList>
            <person name="Sorbara M.T."/>
            <person name="Littmann E.R."/>
            <person name="Fontana E."/>
            <person name="Moody T.U."/>
            <person name="Kohout C.E."/>
            <person name="Gjonbalaj M."/>
            <person name="Eaton V."/>
            <person name="Seok R."/>
            <person name="Leiner I.M."/>
            <person name="Pamer E.G."/>
        </authorList>
    </citation>
    <scope>NUCLEOTIDE SEQUENCE [LARGE SCALE GENOMIC DNA]</scope>
    <source>
        <strain evidence="3 4">MSK.17.74</strain>
    </source>
</reference>